<dbReference type="EMBL" id="CP011097">
    <property type="protein sequence ID" value="AJZ75346.1"/>
    <property type="molecule type" value="Genomic_DNA"/>
</dbReference>
<evidence type="ECO:0000313" key="1">
    <source>
        <dbReference type="EMBL" id="AJZ75346.1"/>
    </source>
</evidence>
<dbReference type="InterPro" id="IPR011856">
    <property type="entry name" value="tRNA_endonuc-like_dom_sf"/>
</dbReference>
<accession>A0A3G1B3M9</accession>
<sequence>MSNIVKLKVSIPKKKDNVKIARTRRQRGYHWEDTLVKRFNALDGWKGFRLGSPSVALPDILAVSTKNSTIFTIEAKSGTTNSLVVPYDQIIRCLKWVDNFELYQTREVIFAFKFLSKKRIGLGEYEKRELREYYKIWDRTKQITDFACNYDGTTHSIIEAKRQRLDLRDYTMPFVSKNIKTMQEF</sequence>
<name>A0A3G1B3M9_9ARCH</name>
<dbReference type="SUPFAM" id="SSF52980">
    <property type="entry name" value="Restriction endonuclease-like"/>
    <property type="match status" value="1"/>
</dbReference>
<dbReference type="STRING" id="1603555.SU86_001945"/>
<gene>
    <name evidence="1" type="ORF">SU86_001945</name>
</gene>
<evidence type="ECO:0000313" key="2">
    <source>
        <dbReference type="Proteomes" id="UP000266745"/>
    </source>
</evidence>
<protein>
    <submittedName>
        <fullName evidence="1">Resolvase</fullName>
    </submittedName>
</protein>
<dbReference type="AlphaFoldDB" id="A0A3G1B3M9"/>
<organism evidence="1 2">
    <name type="scientific">Candidatus Nitrosotenuis cloacae</name>
    <dbReference type="NCBI Taxonomy" id="1603555"/>
    <lineage>
        <taxon>Archaea</taxon>
        <taxon>Nitrososphaerota</taxon>
        <taxon>Candidatus Nitrosotenuis</taxon>
    </lineage>
</organism>
<keyword evidence="2" id="KW-1185">Reference proteome</keyword>
<proteinExistence type="predicted"/>
<dbReference type="GeneID" id="24875145"/>
<dbReference type="RefSeq" id="WP_048187878.1">
    <property type="nucleotide sequence ID" value="NZ_CP011097.1"/>
</dbReference>
<dbReference type="KEGG" id="tah:SU86_001945"/>
<dbReference type="GO" id="GO:0003676">
    <property type="term" value="F:nucleic acid binding"/>
    <property type="evidence" value="ECO:0007669"/>
    <property type="project" value="InterPro"/>
</dbReference>
<dbReference type="Gene3D" id="3.40.1350.10">
    <property type="match status" value="1"/>
</dbReference>
<dbReference type="Proteomes" id="UP000266745">
    <property type="component" value="Chromosome"/>
</dbReference>
<reference evidence="1 2" key="1">
    <citation type="journal article" date="2016" name="Sci. Rep.">
        <title>A novel ammonia-oxidizing archaeon from wastewater treatment plant: Its enrichment, physiological and genomic characteristics.</title>
        <authorList>
            <person name="Li Y."/>
            <person name="Ding K."/>
            <person name="Wen X."/>
            <person name="Zhang B."/>
            <person name="Shen B."/>
            <person name="Yang Y."/>
        </authorList>
    </citation>
    <scope>NUCLEOTIDE SEQUENCE [LARGE SCALE GENOMIC DNA]</scope>
    <source>
        <strain evidence="1 2">SAT1</strain>
    </source>
</reference>
<dbReference type="InterPro" id="IPR011335">
    <property type="entry name" value="Restrct_endonuc-II-like"/>
</dbReference>